<protein>
    <recommendedName>
        <fullName evidence="10">Elongation of very long chain fatty acids protein</fullName>
        <ecNumber evidence="10">2.3.1.199</ecNumber>
    </recommendedName>
    <alternativeName>
        <fullName evidence="10">Very-long-chain 3-oxoacyl-CoA synthase</fullName>
    </alternativeName>
</protein>
<evidence type="ECO:0000313" key="11">
    <source>
        <dbReference type="EnsemblMetazoa" id="XP_014246060.2"/>
    </source>
</evidence>
<dbReference type="KEGG" id="clec:106664652"/>
<evidence type="ECO:0000256" key="2">
    <source>
        <dbReference type="ARBA" id="ARBA00022516"/>
    </source>
</evidence>
<evidence type="ECO:0000256" key="10">
    <source>
        <dbReference type="RuleBase" id="RU361115"/>
    </source>
</evidence>
<reference evidence="11" key="1">
    <citation type="submission" date="2022-01" db="UniProtKB">
        <authorList>
            <consortium name="EnsemblMetazoa"/>
        </authorList>
    </citation>
    <scope>IDENTIFICATION</scope>
</reference>
<keyword evidence="6 10" id="KW-1133">Transmembrane helix</keyword>
<keyword evidence="3 10" id="KW-0808">Transferase</keyword>
<dbReference type="AlphaFoldDB" id="A0A8I6RMC8"/>
<dbReference type="RefSeq" id="XP_014246060.2">
    <property type="nucleotide sequence ID" value="XM_014390574.2"/>
</dbReference>
<evidence type="ECO:0000256" key="9">
    <source>
        <dbReference type="ARBA" id="ARBA00023160"/>
    </source>
</evidence>
<dbReference type="InterPro" id="IPR002076">
    <property type="entry name" value="ELO_fam"/>
</dbReference>
<dbReference type="EC" id="2.3.1.199" evidence="10"/>
<keyword evidence="8 10" id="KW-0472">Membrane</keyword>
<proteinExistence type="inferred from homology"/>
<dbReference type="PANTHER" id="PTHR11157">
    <property type="entry name" value="FATTY ACID ACYL TRANSFERASE-RELATED"/>
    <property type="match status" value="1"/>
</dbReference>
<keyword evidence="7 10" id="KW-0443">Lipid metabolism</keyword>
<keyword evidence="2 10" id="KW-0444">Lipid biosynthesis</keyword>
<dbReference type="GO" id="GO:0019367">
    <property type="term" value="P:fatty acid elongation, saturated fatty acid"/>
    <property type="evidence" value="ECO:0007669"/>
    <property type="project" value="TreeGrafter"/>
</dbReference>
<evidence type="ECO:0000256" key="5">
    <source>
        <dbReference type="ARBA" id="ARBA00022832"/>
    </source>
</evidence>
<dbReference type="GO" id="GO:0042761">
    <property type="term" value="P:very long-chain fatty acid biosynthetic process"/>
    <property type="evidence" value="ECO:0007669"/>
    <property type="project" value="TreeGrafter"/>
</dbReference>
<dbReference type="GeneID" id="106664652"/>
<dbReference type="GO" id="GO:0034625">
    <property type="term" value="P:fatty acid elongation, monounsaturated fatty acid"/>
    <property type="evidence" value="ECO:0007669"/>
    <property type="project" value="TreeGrafter"/>
</dbReference>
<feature type="transmembrane region" description="Helical" evidence="10">
    <location>
        <begin position="228"/>
        <end position="251"/>
    </location>
</feature>
<accession>A0A8I6RMC8</accession>
<comment type="catalytic activity">
    <reaction evidence="10">
        <text>a very-long-chain acyl-CoA + malonyl-CoA + H(+) = a very-long-chain 3-oxoacyl-CoA + CO2 + CoA</text>
        <dbReference type="Rhea" id="RHEA:32727"/>
        <dbReference type="ChEBI" id="CHEBI:15378"/>
        <dbReference type="ChEBI" id="CHEBI:16526"/>
        <dbReference type="ChEBI" id="CHEBI:57287"/>
        <dbReference type="ChEBI" id="CHEBI:57384"/>
        <dbReference type="ChEBI" id="CHEBI:90725"/>
        <dbReference type="ChEBI" id="CHEBI:90736"/>
        <dbReference type="EC" id="2.3.1.199"/>
    </reaction>
</comment>
<dbReference type="GO" id="GO:0009922">
    <property type="term" value="F:fatty acid elongase activity"/>
    <property type="evidence" value="ECO:0007669"/>
    <property type="project" value="UniProtKB-EC"/>
</dbReference>
<feature type="transmembrane region" description="Helical" evidence="10">
    <location>
        <begin position="119"/>
        <end position="140"/>
    </location>
</feature>
<evidence type="ECO:0000256" key="7">
    <source>
        <dbReference type="ARBA" id="ARBA00023098"/>
    </source>
</evidence>
<feature type="transmembrane region" description="Helical" evidence="10">
    <location>
        <begin position="76"/>
        <end position="98"/>
    </location>
</feature>
<keyword evidence="4 10" id="KW-0812">Transmembrane</keyword>
<keyword evidence="5 10" id="KW-0276">Fatty acid metabolism</keyword>
<dbReference type="InterPro" id="IPR030457">
    <property type="entry name" value="ELO_CS"/>
</dbReference>
<evidence type="ECO:0000256" key="1">
    <source>
        <dbReference type="ARBA" id="ARBA00004141"/>
    </source>
</evidence>
<comment type="subcellular location">
    <subcellularLocation>
        <location evidence="1">Membrane</location>
        <topology evidence="1">Multi-pass membrane protein</topology>
    </subcellularLocation>
</comment>
<dbReference type="GO" id="GO:0034626">
    <property type="term" value="P:fatty acid elongation, polyunsaturated fatty acid"/>
    <property type="evidence" value="ECO:0007669"/>
    <property type="project" value="TreeGrafter"/>
</dbReference>
<dbReference type="GO" id="GO:0005789">
    <property type="term" value="C:endoplasmic reticulum membrane"/>
    <property type="evidence" value="ECO:0007669"/>
    <property type="project" value="TreeGrafter"/>
</dbReference>
<feature type="transmembrane region" description="Helical" evidence="10">
    <location>
        <begin position="205"/>
        <end position="222"/>
    </location>
</feature>
<feature type="transmembrane region" description="Helical" evidence="10">
    <location>
        <begin position="292"/>
        <end position="313"/>
    </location>
</feature>
<evidence type="ECO:0000256" key="3">
    <source>
        <dbReference type="ARBA" id="ARBA00022679"/>
    </source>
</evidence>
<comment type="similarity">
    <text evidence="10">Belongs to the ELO family.</text>
</comment>
<dbReference type="OMA" id="HTMMYTY"/>
<dbReference type="OrthoDB" id="434092at2759"/>
<evidence type="ECO:0000256" key="4">
    <source>
        <dbReference type="ARBA" id="ARBA00022692"/>
    </source>
</evidence>
<dbReference type="Pfam" id="PF01151">
    <property type="entry name" value="ELO"/>
    <property type="match status" value="1"/>
</dbReference>
<dbReference type="Proteomes" id="UP000494040">
    <property type="component" value="Unassembled WGS sequence"/>
</dbReference>
<dbReference type="PROSITE" id="PS01188">
    <property type="entry name" value="ELO"/>
    <property type="match status" value="1"/>
</dbReference>
<dbReference type="PANTHER" id="PTHR11157:SF69">
    <property type="entry name" value="ELONGATION OF VERY LONG CHAIN FATTY ACIDS PROTEIN 7"/>
    <property type="match status" value="1"/>
</dbReference>
<dbReference type="GO" id="GO:0030148">
    <property type="term" value="P:sphingolipid biosynthetic process"/>
    <property type="evidence" value="ECO:0007669"/>
    <property type="project" value="TreeGrafter"/>
</dbReference>
<evidence type="ECO:0000313" key="12">
    <source>
        <dbReference type="Proteomes" id="UP000494040"/>
    </source>
</evidence>
<evidence type="ECO:0000256" key="8">
    <source>
        <dbReference type="ARBA" id="ARBA00023136"/>
    </source>
</evidence>
<keyword evidence="9 10" id="KW-0275">Fatty acid biosynthesis</keyword>
<name>A0A8I6RMC8_CIMLE</name>
<sequence>MGWRGRRWSVKGRDAKSPPPSCLGQGLTEYIRVATFGFIRQFDGDSAEPSKAERMAATAVNNFNHTFFKEKEEAMISTWSVVSSPVHMAVILPLYLLFIYKTAPQFMSTRKPYELKKTIMVYNLLQILGNAYMVVVYVNMMRNKPFSFWSNVCYPVSAVQNFDPLAKIELLNGMYLYYTNKIVDLLDTVFFALRKKDSQITFLHVFHHITMIASTWLSVFYIREEISAVFAVTNAVIHVVMYSYYFLSSLGPAVQKHLWWKKYITKMQIAQFILFLTLLAKMKVDRCDCSTLFWTLWIFNTTSFLVLFLHFYWRNYNKQLKKNS</sequence>
<organism evidence="11 12">
    <name type="scientific">Cimex lectularius</name>
    <name type="common">Bed bug</name>
    <name type="synonym">Acanthia lectularia</name>
    <dbReference type="NCBI Taxonomy" id="79782"/>
    <lineage>
        <taxon>Eukaryota</taxon>
        <taxon>Metazoa</taxon>
        <taxon>Ecdysozoa</taxon>
        <taxon>Arthropoda</taxon>
        <taxon>Hexapoda</taxon>
        <taxon>Insecta</taxon>
        <taxon>Pterygota</taxon>
        <taxon>Neoptera</taxon>
        <taxon>Paraneoptera</taxon>
        <taxon>Hemiptera</taxon>
        <taxon>Heteroptera</taxon>
        <taxon>Panheteroptera</taxon>
        <taxon>Cimicomorpha</taxon>
        <taxon>Cimicidae</taxon>
        <taxon>Cimex</taxon>
    </lineage>
</organism>
<evidence type="ECO:0000256" key="6">
    <source>
        <dbReference type="ARBA" id="ARBA00022989"/>
    </source>
</evidence>
<keyword evidence="12" id="KW-1185">Reference proteome</keyword>
<dbReference type="EnsemblMetazoa" id="XM_014390574.2">
    <property type="protein sequence ID" value="XP_014246060.2"/>
    <property type="gene ID" value="LOC106664652"/>
</dbReference>